<sequence>MKTPNLNSLIEARGDIEFTAETIKMIVAKMEKENVKVSYRLVLDRLADMLDRASLTLWNIESNEMERDNESQRV</sequence>
<dbReference type="AlphaFoldDB" id="A0A1W1WRP7"/>
<dbReference type="STRING" id="1069081.SAMN05660197_0748"/>
<evidence type="ECO:0000313" key="1">
    <source>
        <dbReference type="EMBL" id="SMC08957.1"/>
    </source>
</evidence>
<name>A0A1W1WRP7_9BACT</name>
<reference evidence="2" key="1">
    <citation type="submission" date="2017-04" db="EMBL/GenBank/DDBJ databases">
        <authorList>
            <person name="Varghese N."/>
            <person name="Submissions S."/>
        </authorList>
    </citation>
    <scope>NUCLEOTIDE SEQUENCE [LARGE SCALE GENOMIC DNA]</scope>
    <source>
        <strain evidence="2">DSM 16512</strain>
    </source>
</reference>
<keyword evidence="2" id="KW-1185">Reference proteome</keyword>
<gene>
    <name evidence="1" type="ORF">SAMN05660197_0748</name>
</gene>
<evidence type="ECO:0000313" key="2">
    <source>
        <dbReference type="Proteomes" id="UP000192602"/>
    </source>
</evidence>
<accession>A0A1W1WRP7</accession>
<dbReference type="EMBL" id="FWWZ01000001">
    <property type="protein sequence ID" value="SMC08957.1"/>
    <property type="molecule type" value="Genomic_DNA"/>
</dbReference>
<proteinExistence type="predicted"/>
<dbReference type="Proteomes" id="UP000192602">
    <property type="component" value="Unassembled WGS sequence"/>
</dbReference>
<dbReference type="RefSeq" id="WP_084275212.1">
    <property type="nucleotide sequence ID" value="NZ_AP026671.1"/>
</dbReference>
<protein>
    <submittedName>
        <fullName evidence="1">Uncharacterized protein</fullName>
    </submittedName>
</protein>
<organism evidence="1 2">
    <name type="scientific">Nitratiruptor tergarcus DSM 16512</name>
    <dbReference type="NCBI Taxonomy" id="1069081"/>
    <lineage>
        <taxon>Bacteria</taxon>
        <taxon>Pseudomonadati</taxon>
        <taxon>Campylobacterota</taxon>
        <taxon>Epsilonproteobacteria</taxon>
        <taxon>Nautiliales</taxon>
        <taxon>Nitratiruptoraceae</taxon>
        <taxon>Nitratiruptor</taxon>
    </lineage>
</organism>
<dbReference type="OrthoDB" id="9890590at2"/>